<organism evidence="4 5">
    <name type="scientific">Hallerella porci</name>
    <dbReference type="NCBI Taxonomy" id="1945871"/>
    <lineage>
        <taxon>Bacteria</taxon>
        <taxon>Pseudomonadati</taxon>
        <taxon>Fibrobacterota</taxon>
        <taxon>Fibrobacteria</taxon>
        <taxon>Fibrobacterales</taxon>
        <taxon>Fibrobacteraceae</taxon>
        <taxon>Hallerella</taxon>
    </lineage>
</organism>
<dbReference type="InterPro" id="IPR015424">
    <property type="entry name" value="PyrdxlP-dep_Trfase"/>
</dbReference>
<dbReference type="InterPro" id="IPR015422">
    <property type="entry name" value="PyrdxlP-dep_Trfase_small"/>
</dbReference>
<comment type="similarity">
    <text evidence="2 3">Belongs to the DegT/DnrJ/EryC1 family.</text>
</comment>
<dbReference type="SUPFAM" id="SSF53383">
    <property type="entry name" value="PLP-dependent transferases"/>
    <property type="match status" value="1"/>
</dbReference>
<dbReference type="PIRSF" id="PIRSF000390">
    <property type="entry name" value="PLP_StrS"/>
    <property type="match status" value="1"/>
</dbReference>
<accession>A0ABX5LPC9</accession>
<name>A0ABX5LPC9_9BACT</name>
<proteinExistence type="inferred from homology"/>
<reference evidence="4 5" key="1">
    <citation type="submission" date="2018-05" db="EMBL/GenBank/DDBJ databases">
        <title>Animal gut microbial communities from fecal samples from Wisconsin, USA.</title>
        <authorList>
            <person name="Neumann A."/>
        </authorList>
    </citation>
    <scope>NUCLEOTIDE SEQUENCE [LARGE SCALE GENOMIC DNA]</scope>
    <source>
        <strain evidence="4 5">UWS4</strain>
    </source>
</reference>
<dbReference type="EMBL" id="QGHD01000009">
    <property type="protein sequence ID" value="PWL01952.1"/>
    <property type="molecule type" value="Genomic_DNA"/>
</dbReference>
<dbReference type="PANTHER" id="PTHR30244">
    <property type="entry name" value="TRANSAMINASE"/>
    <property type="match status" value="1"/>
</dbReference>
<dbReference type="CDD" id="cd00616">
    <property type="entry name" value="AHBA_syn"/>
    <property type="match status" value="1"/>
</dbReference>
<dbReference type="Pfam" id="PF01041">
    <property type="entry name" value="DegT_DnrJ_EryC1"/>
    <property type="match status" value="1"/>
</dbReference>
<dbReference type="PANTHER" id="PTHR30244:SF36">
    <property type="entry name" value="3-OXO-GLUCOSE-6-PHOSPHATE:GLUTAMATE AMINOTRANSFERASE"/>
    <property type="match status" value="1"/>
</dbReference>
<comment type="caution">
    <text evidence="4">The sequence shown here is derived from an EMBL/GenBank/DDBJ whole genome shotgun (WGS) entry which is preliminary data.</text>
</comment>
<dbReference type="RefSeq" id="WP_106198632.1">
    <property type="nucleotide sequence ID" value="NZ_JAXEIU010000063.1"/>
</dbReference>
<keyword evidence="5" id="KW-1185">Reference proteome</keyword>
<gene>
    <name evidence="4" type="ORF">B0H50_10941</name>
</gene>
<dbReference type="Proteomes" id="UP000245523">
    <property type="component" value="Unassembled WGS sequence"/>
</dbReference>
<evidence type="ECO:0000256" key="2">
    <source>
        <dbReference type="ARBA" id="ARBA00037999"/>
    </source>
</evidence>
<evidence type="ECO:0000313" key="4">
    <source>
        <dbReference type="EMBL" id="PWL01952.1"/>
    </source>
</evidence>
<dbReference type="InterPro" id="IPR000653">
    <property type="entry name" value="DegT/StrS_aminotransferase"/>
</dbReference>
<evidence type="ECO:0000313" key="5">
    <source>
        <dbReference type="Proteomes" id="UP000245523"/>
    </source>
</evidence>
<dbReference type="Gene3D" id="3.90.1150.10">
    <property type="entry name" value="Aspartate Aminotransferase, domain 1"/>
    <property type="match status" value="1"/>
</dbReference>
<evidence type="ECO:0000256" key="3">
    <source>
        <dbReference type="RuleBase" id="RU004508"/>
    </source>
</evidence>
<sequence>MIPYLDLKRVTEFFHEEISEATQRVIESGWYIRGKECENFEMQFAKFCGTKFCVGVGNGLEALTLIFRALILLKKLNVGDAVFVPSNTYIASILAINEAGLKPILVEPDEKTFNISLKNIQEAFAKNPEAKAILAVHLYGRVIPGKELAKFAKENHLLLIEDAAQGHGAKQDEIRAGAFGDAAGFSFYPGKNLGALGDAGAVTTSDENLAKTIRALANYGSEQKYVNAFRGMNSRLDELQAAILAKKLPHLDAENLRRQKIAKRYLQEIQNEAIQLPDAGNAGEHVWHIFAIRTKNREALQEHLKLRGIGTLVHYPIPPHKQKAYAEWNALSFPIAENIAETELSLPLYPQLTENEISQIIEAVNAYRP</sequence>
<dbReference type="InterPro" id="IPR015421">
    <property type="entry name" value="PyrdxlP-dep_Trfase_major"/>
</dbReference>
<keyword evidence="1 3" id="KW-0663">Pyridoxal phosphate</keyword>
<evidence type="ECO:0000256" key="1">
    <source>
        <dbReference type="ARBA" id="ARBA00022898"/>
    </source>
</evidence>
<dbReference type="Gene3D" id="3.40.640.10">
    <property type="entry name" value="Type I PLP-dependent aspartate aminotransferase-like (Major domain)"/>
    <property type="match status" value="1"/>
</dbReference>
<protein>
    <submittedName>
        <fullName evidence="4">dTDP-4-amino-4,6-dideoxygalactose transaminase</fullName>
    </submittedName>
</protein>